<comment type="caution">
    <text evidence="4">The sequence shown here is derived from an EMBL/GenBank/DDBJ whole genome shotgun (WGS) entry which is preliminary data.</text>
</comment>
<sequence length="593" mass="67556">MLTRKIIDIRLEEEKFYFPGETIKGFVIVHPKSAIKVNSIQLKFYGEVFINLKEKEYNTLFEKTLALSVYPNSTVPRQTTLDASEHSFSFEFIVPKNSELPSSMEARHIRYTINAILDRPMIPESLCPKADYTVSLLEYIDIEQPQFRVPQEKSQDIMLSKAKYNQKCMLRASIPRLGFTRGDIVPLKVIIDHFTSYERKNGVTVDLVRTVEIRTTRHTVFKETTLKSTPHDIDTSQQQQQVISCQILIPTSTPPSIRYKDKVLRFHYKVRISACFGKKEICALDLPIVIGTWPRAAVPIDDDDDNSDEQYAKEDDFGLQLDSSIMTDEDEQHVFEDDDSIRTSSVDDQSSVRNSSTIMPSWQYKSVNGKEEKFVARSDSVASRASNHSASSHQSTRSWEHHYYYQQQAHHPLSNNNYNLSRNTSQCTTVSSPDRLPSYYNNNFHGKGHHRSSSIYSNEYPAGQRNSLGYNQRLSMASLPPVVTQPPPPQSPHYRYPPISRYGTRLDDEAPSIVIENDVPTHILEPIATSTPTPTHTPPIPSSSTSIEAAMDELSVNESSSSLEDSDDEDDLLAIIERKKRKEQRALRRKAVS</sequence>
<feature type="region of interest" description="Disordered" evidence="2">
    <location>
        <begin position="527"/>
        <end position="570"/>
    </location>
</feature>
<evidence type="ECO:0000256" key="1">
    <source>
        <dbReference type="ARBA" id="ARBA00037950"/>
    </source>
</evidence>
<feature type="region of interest" description="Disordered" evidence="2">
    <location>
        <begin position="378"/>
        <end position="397"/>
    </location>
</feature>
<organism evidence="4 5">
    <name type="scientific">Choanephora cucurbitarum</name>
    <dbReference type="NCBI Taxonomy" id="101091"/>
    <lineage>
        <taxon>Eukaryota</taxon>
        <taxon>Fungi</taxon>
        <taxon>Fungi incertae sedis</taxon>
        <taxon>Mucoromycota</taxon>
        <taxon>Mucoromycotina</taxon>
        <taxon>Mucoromycetes</taxon>
        <taxon>Mucorales</taxon>
        <taxon>Mucorineae</taxon>
        <taxon>Choanephoraceae</taxon>
        <taxon>Choanephoroideae</taxon>
        <taxon>Choanephora</taxon>
    </lineage>
</organism>
<dbReference type="EMBL" id="LUGH01000750">
    <property type="protein sequence ID" value="OBZ82961.1"/>
    <property type="molecule type" value="Genomic_DNA"/>
</dbReference>
<comment type="similarity">
    <text evidence="1">Belongs to the arrestin family. PalF/RIM8 subfamily.</text>
</comment>
<feature type="region of interest" description="Disordered" evidence="2">
    <location>
        <begin position="442"/>
        <end position="466"/>
    </location>
</feature>
<dbReference type="GO" id="GO:0030674">
    <property type="term" value="F:protein-macromolecule adaptor activity"/>
    <property type="evidence" value="ECO:0007669"/>
    <property type="project" value="TreeGrafter"/>
</dbReference>
<evidence type="ECO:0000259" key="3">
    <source>
        <dbReference type="SMART" id="SM01017"/>
    </source>
</evidence>
<feature type="region of interest" description="Disordered" evidence="2">
    <location>
        <begin position="337"/>
        <end position="357"/>
    </location>
</feature>
<keyword evidence="5" id="KW-1185">Reference proteome</keyword>
<reference evidence="4 5" key="1">
    <citation type="submission" date="2016-03" db="EMBL/GenBank/DDBJ databases">
        <title>Choanephora cucurbitarum.</title>
        <authorList>
            <person name="Min B."/>
            <person name="Park H."/>
            <person name="Park J.-H."/>
            <person name="Shin H.-D."/>
            <person name="Choi I.-G."/>
        </authorList>
    </citation>
    <scope>NUCLEOTIDE SEQUENCE [LARGE SCALE GENOMIC DNA]</scope>
    <source>
        <strain evidence="4 5">KUS-F28377</strain>
    </source>
</reference>
<evidence type="ECO:0000256" key="2">
    <source>
        <dbReference type="SAM" id="MobiDB-lite"/>
    </source>
</evidence>
<dbReference type="InterPro" id="IPR014756">
    <property type="entry name" value="Ig_E-set"/>
</dbReference>
<dbReference type="OrthoDB" id="7785529at2759"/>
<protein>
    <submittedName>
        <fullName evidence="4">Arrestin domain-containing protein 2</fullName>
    </submittedName>
</protein>
<proteinExistence type="inferred from homology"/>
<dbReference type="InParanoid" id="A0A1C7N1T7"/>
<dbReference type="GO" id="GO:0070086">
    <property type="term" value="P:ubiquitin-dependent endocytosis"/>
    <property type="evidence" value="ECO:0007669"/>
    <property type="project" value="TreeGrafter"/>
</dbReference>
<dbReference type="STRING" id="101091.A0A1C7N1T7"/>
<dbReference type="AlphaFoldDB" id="A0A1C7N1T7"/>
<evidence type="ECO:0000313" key="5">
    <source>
        <dbReference type="Proteomes" id="UP000093000"/>
    </source>
</evidence>
<evidence type="ECO:0000313" key="4">
    <source>
        <dbReference type="EMBL" id="OBZ82961.1"/>
    </source>
</evidence>
<dbReference type="SMART" id="SM01017">
    <property type="entry name" value="Arrestin_C"/>
    <property type="match status" value="1"/>
</dbReference>
<dbReference type="InterPro" id="IPR014752">
    <property type="entry name" value="Arrestin-like_C"/>
</dbReference>
<feature type="compositionally biased region" description="Polar residues" evidence="2">
    <location>
        <begin position="342"/>
        <end position="357"/>
    </location>
</feature>
<gene>
    <name evidence="4" type="primary">ARRDC2</name>
    <name evidence="4" type="ORF">A0J61_08990</name>
</gene>
<dbReference type="PANTHER" id="PTHR11188:SF161">
    <property type="entry name" value="PH-RESPONSE REGULATOR PROTEIN PALF_RIM8"/>
    <property type="match status" value="1"/>
</dbReference>
<dbReference type="Pfam" id="PF00339">
    <property type="entry name" value="Arrestin_N"/>
    <property type="match status" value="1"/>
</dbReference>
<feature type="compositionally biased region" description="Low complexity" evidence="2">
    <location>
        <begin position="542"/>
        <end position="563"/>
    </location>
</feature>
<dbReference type="GO" id="GO:0005886">
    <property type="term" value="C:plasma membrane"/>
    <property type="evidence" value="ECO:0007669"/>
    <property type="project" value="TreeGrafter"/>
</dbReference>
<dbReference type="GO" id="GO:0005829">
    <property type="term" value="C:cytosol"/>
    <property type="evidence" value="ECO:0007669"/>
    <property type="project" value="TreeGrafter"/>
</dbReference>
<dbReference type="GO" id="GO:0031625">
    <property type="term" value="F:ubiquitin protein ligase binding"/>
    <property type="evidence" value="ECO:0007669"/>
    <property type="project" value="TreeGrafter"/>
</dbReference>
<dbReference type="InterPro" id="IPR011022">
    <property type="entry name" value="Arrestin_C-like"/>
</dbReference>
<dbReference type="PANTHER" id="PTHR11188">
    <property type="entry name" value="ARRESTIN DOMAIN CONTAINING PROTEIN"/>
    <property type="match status" value="1"/>
</dbReference>
<feature type="domain" description="Arrestin C-terminal-like" evidence="3">
    <location>
        <begin position="164"/>
        <end position="294"/>
    </location>
</feature>
<accession>A0A1C7N1T7</accession>
<dbReference type="Gene3D" id="2.60.40.640">
    <property type="match status" value="2"/>
</dbReference>
<dbReference type="Pfam" id="PF02752">
    <property type="entry name" value="Arrestin_C"/>
    <property type="match status" value="1"/>
</dbReference>
<dbReference type="InterPro" id="IPR050357">
    <property type="entry name" value="Arrestin_domain-protein"/>
</dbReference>
<dbReference type="SUPFAM" id="SSF81296">
    <property type="entry name" value="E set domains"/>
    <property type="match status" value="2"/>
</dbReference>
<name>A0A1C7N1T7_9FUNG</name>
<dbReference type="InterPro" id="IPR011021">
    <property type="entry name" value="Arrestin-like_N"/>
</dbReference>
<dbReference type="Proteomes" id="UP000093000">
    <property type="component" value="Unassembled WGS sequence"/>
</dbReference>